<feature type="region of interest" description="Disordered" evidence="1">
    <location>
        <begin position="1"/>
        <end position="35"/>
    </location>
</feature>
<dbReference type="RefSeq" id="WP_165008905.1">
    <property type="nucleotide sequence ID" value="NZ_CP064954.1"/>
</dbReference>
<dbReference type="Proteomes" id="UP000594681">
    <property type="component" value="Chromosome"/>
</dbReference>
<keyword evidence="2" id="KW-0812">Transmembrane</keyword>
<accession>A0A7T0KEP5</accession>
<dbReference type="AlphaFoldDB" id="A0A7T0KEP5"/>
<keyword evidence="4" id="KW-1185">Reference proteome</keyword>
<organism evidence="3 4">
    <name type="scientific">Corynebacterium lizhenjunii</name>
    <dbReference type="NCBI Taxonomy" id="2709394"/>
    <lineage>
        <taxon>Bacteria</taxon>
        <taxon>Bacillati</taxon>
        <taxon>Actinomycetota</taxon>
        <taxon>Actinomycetes</taxon>
        <taxon>Mycobacteriales</taxon>
        <taxon>Corynebacteriaceae</taxon>
        <taxon>Corynebacterium</taxon>
    </lineage>
</organism>
<sequence>MVNPHRPSHQASNQASNQASRRPSHQASGQASNQAQRRRPSLAYWLFVAAAVLMVLSSLAGFFGPAAGPGHSAGDATAHDATANELARYLQTNRNVVAWANLGGGIGIAVLAPHLHRLRWARHLLCALVGLACFINVAAVALGVGGLVLLAIPVLTLAATLAMFRSQAQDK</sequence>
<evidence type="ECO:0000313" key="3">
    <source>
        <dbReference type="EMBL" id="QPK79416.1"/>
    </source>
</evidence>
<evidence type="ECO:0000313" key="4">
    <source>
        <dbReference type="Proteomes" id="UP000594681"/>
    </source>
</evidence>
<evidence type="ECO:0000256" key="1">
    <source>
        <dbReference type="SAM" id="MobiDB-lite"/>
    </source>
</evidence>
<reference evidence="3 4" key="1">
    <citation type="submission" date="2020-11" db="EMBL/GenBank/DDBJ databases">
        <title>Corynebacterium sp. ZJ-599.</title>
        <authorList>
            <person name="Zhou J."/>
        </authorList>
    </citation>
    <scope>NUCLEOTIDE SEQUENCE [LARGE SCALE GENOMIC DNA]</scope>
    <source>
        <strain evidence="3 4">ZJ-599</strain>
    </source>
</reference>
<feature type="transmembrane region" description="Helical" evidence="2">
    <location>
        <begin position="147"/>
        <end position="164"/>
    </location>
</feature>
<protein>
    <recommendedName>
        <fullName evidence="5">Tellurium resistance protein TerC</fullName>
    </recommendedName>
</protein>
<keyword evidence="2" id="KW-1133">Transmembrane helix</keyword>
<evidence type="ECO:0000256" key="2">
    <source>
        <dbReference type="SAM" id="Phobius"/>
    </source>
</evidence>
<gene>
    <name evidence="3" type="ORF">G7Y31_01460</name>
</gene>
<dbReference type="EMBL" id="CP064954">
    <property type="protein sequence ID" value="QPK79416.1"/>
    <property type="molecule type" value="Genomic_DNA"/>
</dbReference>
<feature type="transmembrane region" description="Helical" evidence="2">
    <location>
        <begin position="96"/>
        <end position="112"/>
    </location>
</feature>
<feature type="compositionally biased region" description="Polar residues" evidence="1">
    <location>
        <begin position="9"/>
        <end position="35"/>
    </location>
</feature>
<keyword evidence="2" id="KW-0472">Membrane</keyword>
<evidence type="ECO:0008006" key="5">
    <source>
        <dbReference type="Google" id="ProtNLM"/>
    </source>
</evidence>
<dbReference type="KEGG" id="cliz:G7Y31_01460"/>
<proteinExistence type="predicted"/>
<feature type="transmembrane region" description="Helical" evidence="2">
    <location>
        <begin position="124"/>
        <end position="141"/>
    </location>
</feature>
<feature type="transmembrane region" description="Helical" evidence="2">
    <location>
        <begin position="42"/>
        <end position="63"/>
    </location>
</feature>
<name>A0A7T0KEP5_9CORY</name>